<dbReference type="PANTHER" id="PTHR34117">
    <property type="entry name" value="STYLE CELL-CYCLE INHIBITOR 1"/>
    <property type="match status" value="1"/>
</dbReference>
<dbReference type="AlphaFoldDB" id="A0AAE0G9B6"/>
<evidence type="ECO:0000313" key="2">
    <source>
        <dbReference type="EMBL" id="KAK3273853.1"/>
    </source>
</evidence>
<sequence>MMKLNLCSRALSYVPSDCVLKRLRQQDARNPFLPVDTFPLFSHSGRDVDQMGKRSRENTASSNSEGSSSDEDSEHKKMKKEKKEKKEKKSKKERSEKKDKKSKKEKKSSKDQERQLLKEAKRFIKKEAARLQEQASAKLAPAGSQQIVRQDLQGQPVGPVGTAAAAFAAAEEERRAQQESSWQQQRLEQKRHKGDQKEWLDEMLPKATGREAMLEKKAVQRQQAREREASPDIGGLYGGGDIMGGDDSFAAAKARMQHSQGRREQQRQLKNSEANERVSAAQAAEDARMAQFRALVASGPISIPKRA</sequence>
<evidence type="ECO:0000313" key="3">
    <source>
        <dbReference type="Proteomes" id="UP001190700"/>
    </source>
</evidence>
<dbReference type="EMBL" id="LGRX02008197">
    <property type="protein sequence ID" value="KAK3273853.1"/>
    <property type="molecule type" value="Genomic_DNA"/>
</dbReference>
<proteinExistence type="predicted"/>
<organism evidence="2 3">
    <name type="scientific">Cymbomonas tetramitiformis</name>
    <dbReference type="NCBI Taxonomy" id="36881"/>
    <lineage>
        <taxon>Eukaryota</taxon>
        <taxon>Viridiplantae</taxon>
        <taxon>Chlorophyta</taxon>
        <taxon>Pyramimonadophyceae</taxon>
        <taxon>Pyramimonadales</taxon>
        <taxon>Pyramimonadaceae</taxon>
        <taxon>Cymbomonas</taxon>
    </lineage>
</organism>
<reference evidence="2 3" key="1">
    <citation type="journal article" date="2015" name="Genome Biol. Evol.">
        <title>Comparative Genomics of a Bacterivorous Green Alga Reveals Evolutionary Causalities and Consequences of Phago-Mixotrophic Mode of Nutrition.</title>
        <authorList>
            <person name="Burns J.A."/>
            <person name="Paasch A."/>
            <person name="Narechania A."/>
            <person name="Kim E."/>
        </authorList>
    </citation>
    <scope>NUCLEOTIDE SEQUENCE [LARGE SCALE GENOMIC DNA]</scope>
    <source>
        <strain evidence="2 3">PLY_AMNH</strain>
    </source>
</reference>
<feature type="compositionally biased region" description="Basic and acidic residues" evidence="1">
    <location>
        <begin position="108"/>
        <end position="121"/>
    </location>
</feature>
<dbReference type="Proteomes" id="UP001190700">
    <property type="component" value="Unassembled WGS sequence"/>
</dbReference>
<feature type="region of interest" description="Disordered" evidence="1">
    <location>
        <begin position="153"/>
        <end position="285"/>
    </location>
</feature>
<name>A0AAE0G9B6_9CHLO</name>
<protein>
    <submittedName>
        <fullName evidence="2">Uncharacterized protein</fullName>
    </submittedName>
</protein>
<dbReference type="PANTHER" id="PTHR34117:SF1">
    <property type="entry name" value="STYLE CELL-CYCLE INHIBITOR 1"/>
    <property type="match status" value="1"/>
</dbReference>
<feature type="compositionally biased region" description="Basic residues" evidence="1">
    <location>
        <begin position="76"/>
        <end position="92"/>
    </location>
</feature>
<comment type="caution">
    <text evidence="2">The sequence shown here is derived from an EMBL/GenBank/DDBJ whole genome shotgun (WGS) entry which is preliminary data.</text>
</comment>
<feature type="compositionally biased region" description="Basic and acidic residues" evidence="1">
    <location>
        <begin position="44"/>
        <end position="57"/>
    </location>
</feature>
<feature type="compositionally biased region" description="Basic and acidic residues" evidence="1">
    <location>
        <begin position="195"/>
        <end position="230"/>
    </location>
</feature>
<dbReference type="InterPro" id="IPR044688">
    <property type="entry name" value="SCI-1-like"/>
</dbReference>
<gene>
    <name evidence="2" type="ORF">CYMTET_17926</name>
</gene>
<accession>A0AAE0G9B6</accession>
<evidence type="ECO:0000256" key="1">
    <source>
        <dbReference type="SAM" id="MobiDB-lite"/>
    </source>
</evidence>
<feature type="region of interest" description="Disordered" evidence="1">
    <location>
        <begin position="32"/>
        <end position="121"/>
    </location>
</feature>
<keyword evidence="3" id="KW-1185">Reference proteome</keyword>